<dbReference type="OrthoDB" id="9795125at2"/>
<dbReference type="NCBIfam" id="TIGR02892">
    <property type="entry name" value="spore_yabP"/>
    <property type="match status" value="1"/>
</dbReference>
<accession>A0A1U9K361</accession>
<dbReference type="Gene3D" id="2.60.40.2000">
    <property type="match status" value="1"/>
</dbReference>
<proteinExistence type="predicted"/>
<sequence>MVDDQYHAQHEIVMVNRHTLDVSGVIHVESFDSEEFLLNTECGYLAIRGRDLHIKTLNLEQGKVAIEGSLFDVGYLDEGTHTVEKAKGFFSRLFR</sequence>
<reference evidence="1 2" key="1">
    <citation type="journal article" date="2015" name="Int. J. Syst. Evol. Microbiol.">
        <title>Novibacillus thermophilus gen. nov., sp. nov., a Gram-staining-negative and moderately thermophilic member of the family Thermoactinomycetaceae.</title>
        <authorList>
            <person name="Yang G."/>
            <person name="Chen J."/>
            <person name="Zhou S."/>
        </authorList>
    </citation>
    <scope>NUCLEOTIDE SEQUENCE [LARGE SCALE GENOMIC DNA]</scope>
    <source>
        <strain evidence="1 2">SG-1</strain>
    </source>
</reference>
<dbReference type="Pfam" id="PF07873">
    <property type="entry name" value="YabP"/>
    <property type="match status" value="1"/>
</dbReference>
<dbReference type="RefSeq" id="WP_077718288.1">
    <property type="nucleotide sequence ID" value="NZ_CP019699.1"/>
</dbReference>
<dbReference type="AlphaFoldDB" id="A0A1U9K361"/>
<dbReference type="KEGG" id="ntr:B0W44_00325"/>
<evidence type="ECO:0000313" key="2">
    <source>
        <dbReference type="Proteomes" id="UP000188603"/>
    </source>
</evidence>
<gene>
    <name evidence="1" type="ORF">B0W44_00325</name>
</gene>
<dbReference type="Proteomes" id="UP000188603">
    <property type="component" value="Chromosome"/>
</dbReference>
<dbReference type="InterPro" id="IPR038705">
    <property type="entry name" value="YabP_sf"/>
</dbReference>
<dbReference type="InterPro" id="IPR012504">
    <property type="entry name" value="Spore_YabP"/>
</dbReference>
<name>A0A1U9K361_9BACL</name>
<keyword evidence="2" id="KW-1185">Reference proteome</keyword>
<evidence type="ECO:0000313" key="1">
    <source>
        <dbReference type="EMBL" id="AQS54472.1"/>
    </source>
</evidence>
<dbReference type="GO" id="GO:0030435">
    <property type="term" value="P:sporulation resulting in formation of a cellular spore"/>
    <property type="evidence" value="ECO:0007669"/>
    <property type="project" value="InterPro"/>
</dbReference>
<dbReference type="InterPro" id="IPR022476">
    <property type="entry name" value="Spore_YabP/YqfC"/>
</dbReference>
<protein>
    <submittedName>
        <fullName evidence="1">Sporulation protein YabP</fullName>
    </submittedName>
</protein>
<organism evidence="1 2">
    <name type="scientific">Novibacillus thermophilus</name>
    <dbReference type="NCBI Taxonomy" id="1471761"/>
    <lineage>
        <taxon>Bacteria</taxon>
        <taxon>Bacillati</taxon>
        <taxon>Bacillota</taxon>
        <taxon>Bacilli</taxon>
        <taxon>Bacillales</taxon>
        <taxon>Thermoactinomycetaceae</taxon>
        <taxon>Novibacillus</taxon>
    </lineage>
</organism>
<dbReference type="STRING" id="1471761.B0W44_00325"/>
<dbReference type="EMBL" id="CP019699">
    <property type="protein sequence ID" value="AQS54472.1"/>
    <property type="molecule type" value="Genomic_DNA"/>
</dbReference>
<dbReference type="PIRSF" id="PIRSF011576">
    <property type="entry name" value="YabP"/>
    <property type="match status" value="1"/>
</dbReference>